<evidence type="ECO:0000256" key="7">
    <source>
        <dbReference type="ARBA" id="ARBA00023134"/>
    </source>
</evidence>
<comment type="caution">
    <text evidence="9">The sequence shown here is derived from an EMBL/GenBank/DDBJ whole genome shotgun (WGS) entry which is preliminary data.</text>
</comment>
<dbReference type="GO" id="GO:0008270">
    <property type="term" value="F:zinc ion binding"/>
    <property type="evidence" value="ECO:0007669"/>
    <property type="project" value="TreeGrafter"/>
</dbReference>
<dbReference type="InterPro" id="IPR003593">
    <property type="entry name" value="AAA+_ATPase"/>
</dbReference>
<dbReference type="InterPro" id="IPR004392">
    <property type="entry name" value="Hyd_mat_HypB"/>
</dbReference>
<dbReference type="Pfam" id="PF02492">
    <property type="entry name" value="cobW"/>
    <property type="match status" value="1"/>
</dbReference>
<evidence type="ECO:0000256" key="3">
    <source>
        <dbReference type="ARBA" id="ARBA00022723"/>
    </source>
</evidence>
<sequence length="218" mass="24068">MHKVEVDVSEDLLEVNRNLAREVRETLDEHNVRAVEVLGSIGSGKTSLIEWIVKEYGDEYSFAVIAGDVVSEYDERRFKDLGVPTVGLNTGRECHLDAHMVQHGLEHLEELTDLNEVDVLFIENVGNLVCPADFPIGAHLRVIVVSATEGEDVIGKHPMMIRKGDVLVVNKIDLADACGVSPETMVRTAKEINPDLEVYLTSIKTGEGMAELAERLLP</sequence>
<dbReference type="GO" id="GO:0003924">
    <property type="term" value="F:GTPase activity"/>
    <property type="evidence" value="ECO:0007669"/>
    <property type="project" value="InterPro"/>
</dbReference>
<dbReference type="InterPro" id="IPR003495">
    <property type="entry name" value="CobW/HypB/UreG_nucleotide-bd"/>
</dbReference>
<dbReference type="GO" id="GO:0051604">
    <property type="term" value="P:protein maturation"/>
    <property type="evidence" value="ECO:0007669"/>
    <property type="project" value="InterPro"/>
</dbReference>
<dbReference type="PIRSF" id="PIRSF005624">
    <property type="entry name" value="Ni-bind_GTPase"/>
    <property type="match status" value="1"/>
</dbReference>
<keyword evidence="4" id="KW-0547">Nucleotide-binding</keyword>
<keyword evidence="2" id="KW-0533">Nickel</keyword>
<comment type="similarity">
    <text evidence="1">Belongs to the SIMIBI class G3E GTPase family. HypB/HupM subfamily.</text>
</comment>
<gene>
    <name evidence="9" type="primary">hypB</name>
    <name evidence="9" type="ORF">HA336_07310</name>
</gene>
<keyword evidence="3" id="KW-0479">Metal-binding</keyword>
<evidence type="ECO:0000256" key="4">
    <source>
        <dbReference type="ARBA" id="ARBA00022741"/>
    </source>
</evidence>
<dbReference type="SMART" id="SM00382">
    <property type="entry name" value="AAA"/>
    <property type="match status" value="1"/>
</dbReference>
<evidence type="ECO:0000256" key="1">
    <source>
        <dbReference type="ARBA" id="ARBA00006211"/>
    </source>
</evidence>
<reference evidence="9" key="1">
    <citation type="journal article" date="2020" name="bioRxiv">
        <title>A rank-normalized archaeal taxonomy based on genome phylogeny resolves widespread incomplete and uneven classifications.</title>
        <authorList>
            <person name="Rinke C."/>
            <person name="Chuvochina M."/>
            <person name="Mussig A.J."/>
            <person name="Chaumeil P.-A."/>
            <person name="Waite D.W."/>
            <person name="Whitman W.B."/>
            <person name="Parks D.H."/>
            <person name="Hugenholtz P."/>
        </authorList>
    </citation>
    <scope>NUCLEOTIDE SEQUENCE</scope>
    <source>
        <strain evidence="9">UBA8853</strain>
    </source>
</reference>
<dbReference type="EMBL" id="DUJS01000005">
    <property type="protein sequence ID" value="HII71019.1"/>
    <property type="molecule type" value="Genomic_DNA"/>
</dbReference>
<evidence type="ECO:0000259" key="8">
    <source>
        <dbReference type="SMART" id="SM00382"/>
    </source>
</evidence>
<keyword evidence="5" id="KW-0378">Hydrolase</keyword>
<name>A0A832T7G9_9EURY</name>
<evidence type="ECO:0000256" key="5">
    <source>
        <dbReference type="ARBA" id="ARBA00022801"/>
    </source>
</evidence>
<accession>A0A832T7G9</accession>
<dbReference type="GO" id="GO:0005525">
    <property type="term" value="F:GTP binding"/>
    <property type="evidence" value="ECO:0007669"/>
    <property type="project" value="UniProtKB-KW"/>
</dbReference>
<dbReference type="InterPro" id="IPR027417">
    <property type="entry name" value="P-loop_NTPase"/>
</dbReference>
<dbReference type="Proteomes" id="UP000619545">
    <property type="component" value="Unassembled WGS sequence"/>
</dbReference>
<evidence type="ECO:0000313" key="10">
    <source>
        <dbReference type="Proteomes" id="UP000619545"/>
    </source>
</evidence>
<protein>
    <submittedName>
        <fullName evidence="9">Hydrogenase nickel incorporation protein HypB</fullName>
    </submittedName>
</protein>
<evidence type="ECO:0000256" key="6">
    <source>
        <dbReference type="ARBA" id="ARBA00022833"/>
    </source>
</evidence>
<evidence type="ECO:0000256" key="2">
    <source>
        <dbReference type="ARBA" id="ARBA00022596"/>
    </source>
</evidence>
<dbReference type="GO" id="GO:0016151">
    <property type="term" value="F:nickel cation binding"/>
    <property type="evidence" value="ECO:0007669"/>
    <property type="project" value="InterPro"/>
</dbReference>
<dbReference type="Gene3D" id="3.40.50.300">
    <property type="entry name" value="P-loop containing nucleotide triphosphate hydrolases"/>
    <property type="match status" value="1"/>
</dbReference>
<dbReference type="PANTHER" id="PTHR30134:SF2">
    <property type="entry name" value="HYDROGENASE MATURATION FACTOR HYPB"/>
    <property type="match status" value="1"/>
</dbReference>
<dbReference type="PANTHER" id="PTHR30134">
    <property type="entry name" value="HYDROGENASE PROTEIN ASSEMBLY PROTEIN, NICKEL CHAPERONE"/>
    <property type="match status" value="1"/>
</dbReference>
<feature type="domain" description="AAA+ ATPase" evidence="8">
    <location>
        <begin position="31"/>
        <end position="173"/>
    </location>
</feature>
<dbReference type="SUPFAM" id="SSF52540">
    <property type="entry name" value="P-loop containing nucleoside triphosphate hydrolases"/>
    <property type="match status" value="1"/>
</dbReference>
<dbReference type="GeneID" id="1478141"/>
<dbReference type="AlphaFoldDB" id="A0A832T7G9"/>
<proteinExistence type="inferred from homology"/>
<keyword evidence="6" id="KW-0862">Zinc</keyword>
<dbReference type="OMA" id="NVGNMVC"/>
<keyword evidence="7" id="KW-0342">GTP-binding</keyword>
<dbReference type="NCBIfam" id="TIGR00073">
    <property type="entry name" value="hypB"/>
    <property type="match status" value="1"/>
</dbReference>
<organism evidence="9 10">
    <name type="scientific">Methanopyrus kandleri</name>
    <dbReference type="NCBI Taxonomy" id="2320"/>
    <lineage>
        <taxon>Archaea</taxon>
        <taxon>Methanobacteriati</taxon>
        <taxon>Methanobacteriota</taxon>
        <taxon>Methanomada group</taxon>
        <taxon>Methanopyri</taxon>
        <taxon>Methanopyrales</taxon>
        <taxon>Methanopyraceae</taxon>
        <taxon>Methanopyrus</taxon>
    </lineage>
</organism>
<evidence type="ECO:0000313" key="9">
    <source>
        <dbReference type="EMBL" id="HII71019.1"/>
    </source>
</evidence>
<dbReference type="RefSeq" id="WP_011019914.1">
    <property type="nucleotide sequence ID" value="NZ_DUJS01000005.1"/>
</dbReference>